<dbReference type="RefSeq" id="WP_191759802.1">
    <property type="nucleotide sequence ID" value="NZ_VJXY01000029.1"/>
</dbReference>
<dbReference type="Pfam" id="PF05685">
    <property type="entry name" value="Uma2"/>
    <property type="match status" value="1"/>
</dbReference>
<protein>
    <submittedName>
        <fullName evidence="2">Uma2 family endonuclease</fullName>
    </submittedName>
</protein>
<dbReference type="PANTHER" id="PTHR34107">
    <property type="entry name" value="SLL0198 PROTEIN-RELATED"/>
    <property type="match status" value="1"/>
</dbReference>
<dbReference type="PANTHER" id="PTHR34107:SF2">
    <property type="entry name" value="SLL0888 PROTEIN"/>
    <property type="match status" value="1"/>
</dbReference>
<evidence type="ECO:0000313" key="3">
    <source>
        <dbReference type="Proteomes" id="UP001165986"/>
    </source>
</evidence>
<keyword evidence="2" id="KW-0378">Hydrolase</keyword>
<name>A0AA40T0X2_9NOST</name>
<dbReference type="SUPFAM" id="SSF52980">
    <property type="entry name" value="Restriction endonuclease-like"/>
    <property type="match status" value="1"/>
</dbReference>
<feature type="domain" description="Putative restriction endonuclease" evidence="1">
    <location>
        <begin position="13"/>
        <end position="199"/>
    </location>
</feature>
<gene>
    <name evidence="2" type="ORF">FNW02_22910</name>
</gene>
<dbReference type="InterPro" id="IPR011335">
    <property type="entry name" value="Restrct_endonuc-II-like"/>
</dbReference>
<dbReference type="Gene3D" id="3.90.1570.10">
    <property type="entry name" value="tt1808, chain A"/>
    <property type="match status" value="1"/>
</dbReference>
<accession>A0AA40T0X2</accession>
<evidence type="ECO:0000259" key="1">
    <source>
        <dbReference type="Pfam" id="PF05685"/>
    </source>
</evidence>
<dbReference type="EMBL" id="VJXY01000029">
    <property type="protein sequence ID" value="MBD6618598.1"/>
    <property type="molecule type" value="Genomic_DNA"/>
</dbReference>
<dbReference type="InterPro" id="IPR008538">
    <property type="entry name" value="Uma2"/>
</dbReference>
<sequence>MTQTQTATKVVTFEEFIQWYPDNSPVRYELHNGVIIEMTPPVGKHEEIKGFLTTKLVIEYSGLNLPYFIPNQAIVKPPEGESGYLPDVLILNRPCLTSESLWTKSSTITQGSSIPLVIEVVSQNWRDDYYKKLADYEEMGIPEYWIVDYAAFGARKFIGDPKVPTFSLYELIDGEFQVSQFRGNDCIVSPTFPDLKMTANQIFQAGEVIED</sequence>
<keyword evidence="2" id="KW-0540">Nuclease</keyword>
<keyword evidence="2" id="KW-0255">Endonuclease</keyword>
<comment type="caution">
    <text evidence="2">The sequence shown here is derived from an EMBL/GenBank/DDBJ whole genome shotgun (WGS) entry which is preliminary data.</text>
</comment>
<proteinExistence type="predicted"/>
<organism evidence="2 3">
    <name type="scientific">Komarekiella delphini-convector SJRDD-AB1</name>
    <dbReference type="NCBI Taxonomy" id="2593771"/>
    <lineage>
        <taxon>Bacteria</taxon>
        <taxon>Bacillati</taxon>
        <taxon>Cyanobacteriota</taxon>
        <taxon>Cyanophyceae</taxon>
        <taxon>Nostocales</taxon>
        <taxon>Nostocaceae</taxon>
        <taxon>Komarekiella</taxon>
        <taxon>Komarekiella delphini-convector</taxon>
    </lineage>
</organism>
<dbReference type="AlphaFoldDB" id="A0AA40T0X2"/>
<dbReference type="CDD" id="cd06260">
    <property type="entry name" value="DUF820-like"/>
    <property type="match status" value="1"/>
</dbReference>
<evidence type="ECO:0000313" key="2">
    <source>
        <dbReference type="EMBL" id="MBD6618598.1"/>
    </source>
</evidence>
<dbReference type="GO" id="GO:0004519">
    <property type="term" value="F:endonuclease activity"/>
    <property type="evidence" value="ECO:0007669"/>
    <property type="project" value="UniProtKB-KW"/>
</dbReference>
<dbReference type="Proteomes" id="UP001165986">
    <property type="component" value="Unassembled WGS sequence"/>
</dbReference>
<reference evidence="2" key="1">
    <citation type="submission" date="2019-07" db="EMBL/GenBank/DDBJ databases">
        <title>Toxilogical consequences of a new and cryptic species of cyanobacteria (Komarekiella delphini-convector) recovered from the epidermis of a bottlenose dolphin and 1500 ft. in the air.</title>
        <authorList>
            <person name="Brown A.O."/>
            <person name="Dvorak P."/>
            <person name="Villanueva C.D."/>
            <person name="Foss A.J."/>
            <person name="Garvey A.D."/>
            <person name="Gibson Q.A."/>
            <person name="Johansen J.R."/>
            <person name="Casamatta D.A."/>
        </authorList>
    </citation>
    <scope>NUCLEOTIDE SEQUENCE</scope>
    <source>
        <strain evidence="2">SJRDD-AB1</strain>
    </source>
</reference>
<keyword evidence="3" id="KW-1185">Reference proteome</keyword>
<dbReference type="InterPro" id="IPR012296">
    <property type="entry name" value="Nuclease_put_TT1808"/>
</dbReference>